<comment type="caution">
    <text evidence="2">The sequence shown here is derived from an EMBL/GenBank/DDBJ whole genome shotgun (WGS) entry which is preliminary data.</text>
</comment>
<gene>
    <name evidence="2" type="ORF">KDH_24910</name>
</gene>
<sequence length="64" mass="6705">MGAMGSGVVGGRELPSLALAARSTVEGRPYGAFLFGGSVLGFGVLGDRPGWSRYMQKKVMVSKR</sequence>
<reference evidence="2 3" key="1">
    <citation type="submission" date="2023-02" db="EMBL/GenBank/DDBJ databases">
        <title>Dictyobacter halimunensis sp. nov., a new member of the class Ktedonobacteria from forest soil in a geothermal area.</title>
        <authorList>
            <person name="Rachmania M.K."/>
            <person name="Ningsih F."/>
            <person name="Sakai Y."/>
            <person name="Yabe S."/>
            <person name="Yokota A."/>
            <person name="Sjamsuridzal W."/>
        </authorList>
    </citation>
    <scope>NUCLEOTIDE SEQUENCE [LARGE SCALE GENOMIC DNA]</scope>
    <source>
        <strain evidence="2 3">S3.2.2.5</strain>
    </source>
</reference>
<dbReference type="Proteomes" id="UP001344906">
    <property type="component" value="Unassembled WGS sequence"/>
</dbReference>
<keyword evidence="1" id="KW-0472">Membrane</keyword>
<feature type="transmembrane region" description="Helical" evidence="1">
    <location>
        <begin position="30"/>
        <end position="47"/>
    </location>
</feature>
<keyword evidence="1" id="KW-0812">Transmembrane</keyword>
<keyword evidence="3" id="KW-1185">Reference proteome</keyword>
<protein>
    <submittedName>
        <fullName evidence="2">Uncharacterized protein</fullName>
    </submittedName>
</protein>
<accession>A0ABQ6FPL2</accession>
<evidence type="ECO:0000313" key="2">
    <source>
        <dbReference type="EMBL" id="GLV55647.1"/>
    </source>
</evidence>
<dbReference type="EMBL" id="BSRI01000001">
    <property type="protein sequence ID" value="GLV55647.1"/>
    <property type="molecule type" value="Genomic_DNA"/>
</dbReference>
<organism evidence="2 3">
    <name type="scientific">Dictyobacter halimunensis</name>
    <dbReference type="NCBI Taxonomy" id="3026934"/>
    <lineage>
        <taxon>Bacteria</taxon>
        <taxon>Bacillati</taxon>
        <taxon>Chloroflexota</taxon>
        <taxon>Ktedonobacteria</taxon>
        <taxon>Ktedonobacterales</taxon>
        <taxon>Dictyobacteraceae</taxon>
        <taxon>Dictyobacter</taxon>
    </lineage>
</organism>
<name>A0ABQ6FPL2_9CHLR</name>
<evidence type="ECO:0000256" key="1">
    <source>
        <dbReference type="SAM" id="Phobius"/>
    </source>
</evidence>
<keyword evidence="1" id="KW-1133">Transmembrane helix</keyword>
<evidence type="ECO:0000313" key="3">
    <source>
        <dbReference type="Proteomes" id="UP001344906"/>
    </source>
</evidence>
<proteinExistence type="predicted"/>